<evidence type="ECO:0000256" key="2">
    <source>
        <dbReference type="ARBA" id="ARBA00004651"/>
    </source>
</evidence>
<dbReference type="Proteomes" id="UP000275846">
    <property type="component" value="Unassembled WGS sequence"/>
</dbReference>
<name>A0A183S8J0_SCHSO</name>
<evidence type="ECO:0000256" key="4">
    <source>
        <dbReference type="ARBA" id="ARBA00022692"/>
    </source>
</evidence>
<evidence type="ECO:0000313" key="11">
    <source>
        <dbReference type="EMBL" id="VDL85764.1"/>
    </source>
</evidence>
<keyword evidence="3" id="KW-1003">Cell membrane</keyword>
<accession>A0A183S8J0</accession>
<keyword evidence="7" id="KW-0472">Membrane</keyword>
<evidence type="ECO:0000256" key="9">
    <source>
        <dbReference type="ARBA" id="ARBA00034846"/>
    </source>
</evidence>
<protein>
    <recommendedName>
        <fullName evidence="9">BOS complex subunit TMEM147</fullName>
    </recommendedName>
    <alternativeName>
        <fullName evidence="10">Transmembrane protein 147</fullName>
    </alternativeName>
</protein>
<dbReference type="Pfam" id="PF09767">
    <property type="entry name" value="DUF2053"/>
    <property type="match status" value="2"/>
</dbReference>
<dbReference type="InterPro" id="IPR019164">
    <property type="entry name" value="TMEM147"/>
</dbReference>
<evidence type="ECO:0000256" key="7">
    <source>
        <dbReference type="ARBA" id="ARBA00023136"/>
    </source>
</evidence>
<evidence type="ECO:0000313" key="12">
    <source>
        <dbReference type="Proteomes" id="UP000275846"/>
    </source>
</evidence>
<reference evidence="13" key="1">
    <citation type="submission" date="2016-06" db="UniProtKB">
        <authorList>
            <consortium name="WormBaseParasite"/>
        </authorList>
    </citation>
    <scope>IDENTIFICATION</scope>
</reference>
<dbReference type="GO" id="GO:0005789">
    <property type="term" value="C:endoplasmic reticulum membrane"/>
    <property type="evidence" value="ECO:0007669"/>
    <property type="project" value="UniProtKB-SubCell"/>
</dbReference>
<keyword evidence="4" id="KW-0812">Transmembrane</keyword>
<dbReference type="PANTHER" id="PTHR12869">
    <property type="entry name" value="SMALL SEVEN TRANSMEMBRANE DOMAIN-CONTAINING PROTEIN"/>
    <property type="match status" value="1"/>
</dbReference>
<keyword evidence="6" id="KW-1133">Transmembrane helix</keyword>
<dbReference type="OrthoDB" id="9993532at2759"/>
<sequence length="158" mass="18333">MGFFHLINCIILATGPHVILYKTCGMKEHDAFWRCFKVLLLYGFTQLLRIFLATLVHINFNMASQAGLLNYKPVGCIYRLHWLVLRRPCFHKASSDFGITACRYIPIWVGTKDLEFDWTYLSLSFDANIDLVCLFWKFNSSRSDIPLNYLFHALVANA</sequence>
<keyword evidence="5" id="KW-0256">Endoplasmic reticulum</keyword>
<evidence type="ECO:0000256" key="3">
    <source>
        <dbReference type="ARBA" id="ARBA00022475"/>
    </source>
</evidence>
<evidence type="ECO:0000313" key="13">
    <source>
        <dbReference type="WBParaSite" id="SSLN_0000056301-mRNA-1"/>
    </source>
</evidence>
<comment type="similarity">
    <text evidence="8">Belongs to the TMEM147 family.</text>
</comment>
<dbReference type="GO" id="GO:0005886">
    <property type="term" value="C:plasma membrane"/>
    <property type="evidence" value="ECO:0007669"/>
    <property type="project" value="UniProtKB-SubCell"/>
</dbReference>
<evidence type="ECO:0000256" key="10">
    <source>
        <dbReference type="ARBA" id="ARBA00034899"/>
    </source>
</evidence>
<comment type="subcellular location">
    <subcellularLocation>
        <location evidence="2">Cell membrane</location>
        <topology evidence="2">Multi-pass membrane protein</topology>
    </subcellularLocation>
    <subcellularLocation>
        <location evidence="1">Endoplasmic reticulum membrane</location>
        <topology evidence="1">Multi-pass membrane protein</topology>
    </subcellularLocation>
</comment>
<dbReference type="PANTHER" id="PTHR12869:SF0">
    <property type="entry name" value="BOS COMPLEX SUBUNIT TMEM147"/>
    <property type="match status" value="1"/>
</dbReference>
<proteinExistence type="inferred from homology"/>
<organism evidence="13">
    <name type="scientific">Schistocephalus solidus</name>
    <name type="common">Tapeworm</name>
    <dbReference type="NCBI Taxonomy" id="70667"/>
    <lineage>
        <taxon>Eukaryota</taxon>
        <taxon>Metazoa</taxon>
        <taxon>Spiralia</taxon>
        <taxon>Lophotrochozoa</taxon>
        <taxon>Platyhelminthes</taxon>
        <taxon>Cestoda</taxon>
        <taxon>Eucestoda</taxon>
        <taxon>Diphyllobothriidea</taxon>
        <taxon>Diphyllobothriidae</taxon>
        <taxon>Schistocephalus</taxon>
    </lineage>
</organism>
<evidence type="ECO:0000256" key="1">
    <source>
        <dbReference type="ARBA" id="ARBA00004477"/>
    </source>
</evidence>
<evidence type="ECO:0000256" key="6">
    <source>
        <dbReference type="ARBA" id="ARBA00022989"/>
    </source>
</evidence>
<reference evidence="11 12" key="2">
    <citation type="submission" date="2018-11" db="EMBL/GenBank/DDBJ databases">
        <authorList>
            <consortium name="Pathogen Informatics"/>
        </authorList>
    </citation>
    <scope>NUCLEOTIDE SEQUENCE [LARGE SCALE GENOMIC DNA]</scope>
    <source>
        <strain evidence="11 12">NST_G2</strain>
    </source>
</reference>
<evidence type="ECO:0000256" key="8">
    <source>
        <dbReference type="ARBA" id="ARBA00034739"/>
    </source>
</evidence>
<keyword evidence="12" id="KW-1185">Reference proteome</keyword>
<gene>
    <name evidence="11" type="ORF">SSLN_LOCUS538</name>
</gene>
<dbReference type="WBParaSite" id="SSLN_0000056301-mRNA-1">
    <property type="protein sequence ID" value="SSLN_0000056301-mRNA-1"/>
    <property type="gene ID" value="SSLN_0000056301"/>
</dbReference>
<dbReference type="AlphaFoldDB" id="A0A183S8J0"/>
<dbReference type="EMBL" id="UYSU01000417">
    <property type="protein sequence ID" value="VDL85764.1"/>
    <property type="molecule type" value="Genomic_DNA"/>
</dbReference>
<evidence type="ECO:0000256" key="5">
    <source>
        <dbReference type="ARBA" id="ARBA00022824"/>
    </source>
</evidence>
<dbReference type="STRING" id="70667.A0A183S8J0"/>